<feature type="transmembrane region" description="Helical" evidence="5">
    <location>
        <begin position="505"/>
        <end position="524"/>
    </location>
</feature>
<name>A0AAV7Z669_9EUKA</name>
<keyword evidence="5" id="KW-0472">Membrane</keyword>
<feature type="transmembrane region" description="Helical" evidence="5">
    <location>
        <begin position="447"/>
        <end position="466"/>
    </location>
</feature>
<feature type="transmembrane region" description="Helical" evidence="5">
    <location>
        <begin position="362"/>
        <end position="382"/>
    </location>
</feature>
<feature type="compositionally biased region" description="Basic and acidic residues" evidence="4">
    <location>
        <begin position="734"/>
        <end position="746"/>
    </location>
</feature>
<proteinExistence type="predicted"/>
<feature type="transmembrane region" description="Helical" evidence="5">
    <location>
        <begin position="767"/>
        <end position="787"/>
    </location>
</feature>
<evidence type="ECO:0000256" key="5">
    <source>
        <dbReference type="SAM" id="Phobius"/>
    </source>
</evidence>
<feature type="transmembrane region" description="Helical" evidence="5">
    <location>
        <begin position="403"/>
        <end position="427"/>
    </location>
</feature>
<evidence type="ECO:0000256" key="3">
    <source>
        <dbReference type="ARBA" id="ARBA00022824"/>
    </source>
</evidence>
<accession>A0AAV7Z669</accession>
<dbReference type="PANTHER" id="PTHR12147">
    <property type="entry name" value="METALLOPEPTIDASE M28 FAMILY MEMBER"/>
    <property type="match status" value="1"/>
</dbReference>
<feature type="region of interest" description="Disordered" evidence="4">
    <location>
        <begin position="661"/>
        <end position="746"/>
    </location>
</feature>
<feature type="transmembrane region" description="Helical" evidence="5">
    <location>
        <begin position="601"/>
        <end position="621"/>
    </location>
</feature>
<keyword evidence="5" id="KW-0812">Transmembrane</keyword>
<feature type="compositionally biased region" description="Basic residues" evidence="4">
    <location>
        <begin position="682"/>
        <end position="713"/>
    </location>
</feature>
<dbReference type="GO" id="GO:0008235">
    <property type="term" value="F:metalloexopeptidase activity"/>
    <property type="evidence" value="ECO:0007669"/>
    <property type="project" value="InterPro"/>
</dbReference>
<feature type="compositionally biased region" description="Acidic residues" evidence="4">
    <location>
        <begin position="722"/>
        <end position="732"/>
    </location>
</feature>
<sequence>MRLYFAISILLLFLIQYTFTPKLFDSYMEVGKVAPVDAPLSTFSFHRVFDFMKSIPQGPRQFGSEAHTEAIQLLNAELDGLKVNNEYIKYEFDNTTVGSCAFLEGTSLFRVDDMAIPIVRISNTLTGSSDDTAILVSAHIDSHWTGVGANDDLVHISTMLELVRNFINPVSPSSSLKFPVVFAFLPSEEWMFDSSCVISKHPWTQNCKYIVNLEAMGTSKKKMTVSTFGPDYPWFSELLADPSFGKNHFIGSSIFPDIYGSGFVPSGTDTKVYKDEEYGPNGGLSGFDLVYVDETWAYHTPLDNFDHLYPKNIQSGGEALYNLLYLATTRLHDGQEGEEGSGWVAFFMFFGKLSVLSRTKCVVLFVLFTVLFLVILSLRIYAHTRGKTQRGYLQVAKQYLQRIFVSVLLNWGIFFFGLSVLLIVCSIQMSISRISYTFYAFSDNTQIYFLYIYCFFLATLLIWLQLRKVQSTSIQIKGLFHIYSHCLTSIFFTIVLFGIGFTTAYLPILFLICNIMYILGYYLFQFAVKLFKEKPRHVLLENKRLNLKMLVLIILLGSVTLVIFTMFILSDHSWTLLKLSIPPLEGLGLRMHISDITLPTIFYLFGFIFSWNLILPIFSYFPQLIEFFILDFLDFRSKKIYVDKKKEFLLGGSDDISLNENRKQSSTNFESSSESSTEEKLKKKRSKKNKKKKKNRNKKTKSKKKEKKKKRKLKESNSDQESSSDLEQESNPEGETHHENYSPKKETDDHLFDVQKDDNSNKSFLQLIKVLLIVLLIVLFILLITTWCQQKYNVGKGALFIMALSVDEGEKYIKFQPARKPDYNILKDIAEDLEDYSFTESEDCETTVLFGTKCLRLTKKSSQLTSTLIDNHGNLTYLQEDVGSDHKVTFTVDYDGTEDTRGFYRLQVCPSSGEFTIKFNLKGSSDTYSNEDTSFEDSYPCLNINGKLTTLIGHHDWEFVIPSGESLDIMYITSKSTIETDLTEFWVQLPEYFYPYAKYLSWSPSVYKETFKDL</sequence>
<keyword evidence="5" id="KW-1133">Transmembrane helix</keyword>
<dbReference type="EMBL" id="JANTQA010000036">
    <property type="protein sequence ID" value="KAJ3435812.1"/>
    <property type="molecule type" value="Genomic_DNA"/>
</dbReference>
<feature type="chain" id="PRO_5043586090" evidence="6">
    <location>
        <begin position="21"/>
        <end position="1014"/>
    </location>
</feature>
<dbReference type="SUPFAM" id="SSF53187">
    <property type="entry name" value="Zn-dependent exopeptidases"/>
    <property type="match status" value="1"/>
</dbReference>
<evidence type="ECO:0000256" key="6">
    <source>
        <dbReference type="SAM" id="SignalP"/>
    </source>
</evidence>
<dbReference type="GO" id="GO:0006508">
    <property type="term" value="P:proteolysis"/>
    <property type="evidence" value="ECO:0007669"/>
    <property type="project" value="InterPro"/>
</dbReference>
<evidence type="ECO:0000313" key="8">
    <source>
        <dbReference type="EMBL" id="KAJ3435812.1"/>
    </source>
</evidence>
<dbReference type="Proteomes" id="UP001146793">
    <property type="component" value="Unassembled WGS sequence"/>
</dbReference>
<evidence type="ECO:0000313" key="9">
    <source>
        <dbReference type="Proteomes" id="UP001146793"/>
    </source>
</evidence>
<dbReference type="GO" id="GO:0005783">
    <property type="term" value="C:endoplasmic reticulum"/>
    <property type="evidence" value="ECO:0007669"/>
    <property type="project" value="UniProtKB-SubCell"/>
</dbReference>
<feature type="transmembrane region" description="Helical" evidence="5">
    <location>
        <begin position="478"/>
        <end position="499"/>
    </location>
</feature>
<feature type="compositionally biased region" description="Low complexity" evidence="4">
    <location>
        <begin position="665"/>
        <end position="675"/>
    </location>
</feature>
<comment type="subcellular location">
    <subcellularLocation>
        <location evidence="2">Endoplasmic reticulum</location>
    </subcellularLocation>
</comment>
<comment type="caution">
    <text evidence="8">The sequence shown here is derived from an EMBL/GenBank/DDBJ whole genome shotgun (WGS) entry which is preliminary data.</text>
</comment>
<feature type="domain" description="Peptidase M28" evidence="7">
    <location>
        <begin position="124"/>
        <end position="321"/>
    </location>
</feature>
<evidence type="ECO:0000256" key="2">
    <source>
        <dbReference type="ARBA" id="ARBA00004240"/>
    </source>
</evidence>
<evidence type="ECO:0000256" key="1">
    <source>
        <dbReference type="ARBA" id="ARBA00001947"/>
    </source>
</evidence>
<dbReference type="AlphaFoldDB" id="A0AAV7Z669"/>
<dbReference type="InterPro" id="IPR045175">
    <property type="entry name" value="M28_fam"/>
</dbReference>
<feature type="transmembrane region" description="Helical" evidence="5">
    <location>
        <begin position="545"/>
        <end position="569"/>
    </location>
</feature>
<dbReference type="Pfam" id="PF04389">
    <property type="entry name" value="Peptidase_M28"/>
    <property type="match status" value="1"/>
</dbReference>
<organism evidence="8 9">
    <name type="scientific">Anaeramoeba flamelloides</name>
    <dbReference type="NCBI Taxonomy" id="1746091"/>
    <lineage>
        <taxon>Eukaryota</taxon>
        <taxon>Metamonada</taxon>
        <taxon>Anaeramoebidae</taxon>
        <taxon>Anaeramoeba</taxon>
    </lineage>
</organism>
<evidence type="ECO:0000259" key="7">
    <source>
        <dbReference type="Pfam" id="PF04389"/>
    </source>
</evidence>
<dbReference type="InterPro" id="IPR007484">
    <property type="entry name" value="Peptidase_M28"/>
</dbReference>
<comment type="cofactor">
    <cofactor evidence="1">
        <name>Zn(2+)</name>
        <dbReference type="ChEBI" id="CHEBI:29105"/>
    </cofactor>
</comment>
<gene>
    <name evidence="8" type="ORF">M0812_17851</name>
</gene>
<evidence type="ECO:0000256" key="4">
    <source>
        <dbReference type="SAM" id="MobiDB-lite"/>
    </source>
</evidence>
<keyword evidence="3" id="KW-0256">Endoplasmic reticulum</keyword>
<dbReference type="PANTHER" id="PTHR12147:SF22">
    <property type="entry name" value="ENDOPLASMIC RETICULUM METALLOPEPTIDASE 1"/>
    <property type="match status" value="1"/>
</dbReference>
<dbReference type="Gene3D" id="3.40.630.10">
    <property type="entry name" value="Zn peptidases"/>
    <property type="match status" value="1"/>
</dbReference>
<reference evidence="8" key="1">
    <citation type="submission" date="2022-08" db="EMBL/GenBank/DDBJ databases">
        <title>Novel sulphate-reducing endosymbionts in the free-living metamonad Anaeramoeba.</title>
        <authorList>
            <person name="Jerlstrom-Hultqvist J."/>
            <person name="Cepicka I."/>
            <person name="Gallot-Lavallee L."/>
            <person name="Salas-Leiva D."/>
            <person name="Curtis B.A."/>
            <person name="Zahonova K."/>
            <person name="Pipaliya S."/>
            <person name="Dacks J."/>
            <person name="Roger A.J."/>
        </authorList>
    </citation>
    <scope>NUCLEOTIDE SEQUENCE</scope>
    <source>
        <strain evidence="8">Busselton2</strain>
    </source>
</reference>
<feature type="signal peptide" evidence="6">
    <location>
        <begin position="1"/>
        <end position="20"/>
    </location>
</feature>
<protein>
    <submittedName>
        <fullName evidence="8">Endoplasmic reticulum metallopeptidase</fullName>
    </submittedName>
</protein>
<keyword evidence="6" id="KW-0732">Signal</keyword>